<accession>A0A1Y3ESX2</accession>
<dbReference type="AlphaFoldDB" id="A0A1Y3ESX2"/>
<gene>
    <name evidence="1" type="ORF">D917_06300</name>
</gene>
<dbReference type="Proteomes" id="UP000243006">
    <property type="component" value="Unassembled WGS sequence"/>
</dbReference>
<proteinExistence type="predicted"/>
<organism evidence="1 2">
    <name type="scientific">Trichinella nativa</name>
    <dbReference type="NCBI Taxonomy" id="6335"/>
    <lineage>
        <taxon>Eukaryota</taxon>
        <taxon>Metazoa</taxon>
        <taxon>Ecdysozoa</taxon>
        <taxon>Nematoda</taxon>
        <taxon>Enoplea</taxon>
        <taxon>Dorylaimia</taxon>
        <taxon>Trichinellida</taxon>
        <taxon>Trichinellidae</taxon>
        <taxon>Trichinella</taxon>
    </lineage>
</organism>
<evidence type="ECO:0000313" key="1">
    <source>
        <dbReference type="EMBL" id="OUC48251.1"/>
    </source>
</evidence>
<protein>
    <submittedName>
        <fullName evidence="1">Uncharacterized protein</fullName>
    </submittedName>
</protein>
<sequence length="148" mass="15832">MQSMFSNPSVDESSILLKDVSDQFLNFFNSNQSTCIASSNSGNNNNTGVVSPSMFTCTSFAASFPTSNDEAAAEASPRPLDLSLNTLTSSNHVSRRKSNRISQACYTFVPDMADSNSSLMGFSCETDLSLECSSQSVGSPPAKKTKRL</sequence>
<evidence type="ECO:0000313" key="2">
    <source>
        <dbReference type="Proteomes" id="UP000243006"/>
    </source>
</evidence>
<name>A0A1Y3ESX2_9BILA</name>
<comment type="caution">
    <text evidence="1">The sequence shown here is derived from an EMBL/GenBank/DDBJ whole genome shotgun (WGS) entry which is preliminary data.</text>
</comment>
<dbReference type="EMBL" id="LVZM01002974">
    <property type="protein sequence ID" value="OUC48251.1"/>
    <property type="molecule type" value="Genomic_DNA"/>
</dbReference>
<reference evidence="1 2" key="1">
    <citation type="submission" date="2015-04" db="EMBL/GenBank/DDBJ databases">
        <title>Draft genome of the roundworm Trichinella nativa.</title>
        <authorList>
            <person name="Mitreva M."/>
        </authorList>
    </citation>
    <scope>NUCLEOTIDE SEQUENCE [LARGE SCALE GENOMIC DNA]</scope>
    <source>
        <strain evidence="1 2">ISS45</strain>
    </source>
</reference>